<reference evidence="4" key="1">
    <citation type="submission" date="2023-03" db="EMBL/GenBank/DDBJ databases">
        <authorList>
            <person name="Steffen K."/>
            <person name="Cardenas P."/>
        </authorList>
    </citation>
    <scope>NUCLEOTIDE SEQUENCE</scope>
</reference>
<feature type="domain" description="Fibronectin type-III" evidence="3">
    <location>
        <begin position="260"/>
        <end position="352"/>
    </location>
</feature>
<dbReference type="Proteomes" id="UP001174909">
    <property type="component" value="Unassembled WGS sequence"/>
</dbReference>
<evidence type="ECO:0000313" key="5">
    <source>
        <dbReference type="Proteomes" id="UP001174909"/>
    </source>
</evidence>
<feature type="chain" id="PRO_5041252305" evidence="2">
    <location>
        <begin position="23"/>
        <end position="510"/>
    </location>
</feature>
<dbReference type="SUPFAM" id="SSF49265">
    <property type="entry name" value="Fibronectin type III"/>
    <property type="match status" value="2"/>
</dbReference>
<feature type="domain" description="Fibronectin type-III" evidence="3">
    <location>
        <begin position="353"/>
        <end position="462"/>
    </location>
</feature>
<dbReference type="GO" id="GO:0016020">
    <property type="term" value="C:membrane"/>
    <property type="evidence" value="ECO:0007669"/>
    <property type="project" value="UniProtKB-SubCell"/>
</dbReference>
<comment type="caution">
    <text evidence="4">The sequence shown here is derived from an EMBL/GenBank/DDBJ whole genome shotgun (WGS) entry which is preliminary data.</text>
</comment>
<evidence type="ECO:0000259" key="3">
    <source>
        <dbReference type="PROSITE" id="PS50853"/>
    </source>
</evidence>
<name>A0AA35TTF1_GEOBA</name>
<keyword evidence="2" id="KW-0732">Signal</keyword>
<dbReference type="InterPro" id="IPR003961">
    <property type="entry name" value="FN3_dom"/>
</dbReference>
<organism evidence="4 5">
    <name type="scientific">Geodia barretti</name>
    <name type="common">Barrett's horny sponge</name>
    <dbReference type="NCBI Taxonomy" id="519541"/>
    <lineage>
        <taxon>Eukaryota</taxon>
        <taxon>Metazoa</taxon>
        <taxon>Porifera</taxon>
        <taxon>Demospongiae</taxon>
        <taxon>Heteroscleromorpha</taxon>
        <taxon>Tetractinellida</taxon>
        <taxon>Astrophorina</taxon>
        <taxon>Geodiidae</taxon>
        <taxon>Geodia</taxon>
    </lineage>
</organism>
<feature type="signal peptide" evidence="2">
    <location>
        <begin position="1"/>
        <end position="22"/>
    </location>
</feature>
<dbReference type="InterPro" id="IPR013783">
    <property type="entry name" value="Ig-like_fold"/>
</dbReference>
<accession>A0AA35TTF1</accession>
<evidence type="ECO:0000256" key="2">
    <source>
        <dbReference type="SAM" id="SignalP"/>
    </source>
</evidence>
<dbReference type="InterPro" id="IPR050713">
    <property type="entry name" value="RTP_Phos/Ushers"/>
</dbReference>
<feature type="region of interest" description="Disordered" evidence="1">
    <location>
        <begin position="446"/>
        <end position="475"/>
    </location>
</feature>
<dbReference type="InterPro" id="IPR036116">
    <property type="entry name" value="FN3_sf"/>
</dbReference>
<gene>
    <name evidence="4" type="ORF">GBAR_LOCUS28875</name>
</gene>
<feature type="domain" description="Fibronectin type-III" evidence="3">
    <location>
        <begin position="467"/>
        <end position="510"/>
    </location>
</feature>
<dbReference type="PANTHER" id="PTHR46957">
    <property type="entry name" value="CYTOKINE RECEPTOR"/>
    <property type="match status" value="1"/>
</dbReference>
<evidence type="ECO:0000256" key="1">
    <source>
        <dbReference type="SAM" id="MobiDB-lite"/>
    </source>
</evidence>
<sequence length="510" mass="54631">MDVLVRVLLAAVLCWMTLRVKGLTITVNNGQNSISVSNDNMTRISVYDFEFVSSPSSSSSDFNRALRCQSELSASDVTESTHVCRVGGGGSPVTCNAGSNNTHTIEWRNDRGITRGWSGRRVANEGSRRVHYIWRRSQTPEEGYINCYFRLDTNELVGLYVLYPITEVTAAIEVEAGTLTFRVRCTSTGGRALNMAVSGPGGYNSDISTNIQPIDTPLFLSNDRYTARTEVISSGMVGDVFQCNVTSFASKTGSVTLRAAASTITGLMQTALTTVMVTWTPPLEAAVTGYTVRYRLASGNGGEGTKTVSQGSTSTPINDLTNGETYTFSIEAIASNMLPGVSEEMTITLAPDTPEGVVTAAESSSVTVSWGAVDDADRYTVTFSMAQGTNQEGLCPTDSHTATLTVDVPSTTVSIAVGGDVGSTVTDELRAYTTYEVTVEAVSDVRGTSRPSETRRVLTPQTSAREAPGDVRAEAESSTEISVQWSGLSNCRLVNGRITQYRVRYTAKAD</sequence>
<dbReference type="CDD" id="cd00063">
    <property type="entry name" value="FN3"/>
    <property type="match status" value="2"/>
</dbReference>
<proteinExistence type="predicted"/>
<dbReference type="Gene3D" id="2.60.40.10">
    <property type="entry name" value="Immunoglobulins"/>
    <property type="match status" value="3"/>
</dbReference>
<dbReference type="EMBL" id="CASHTH010004037">
    <property type="protein sequence ID" value="CAI8052761.1"/>
    <property type="molecule type" value="Genomic_DNA"/>
</dbReference>
<dbReference type="Pfam" id="PF00041">
    <property type="entry name" value="fn3"/>
    <property type="match status" value="2"/>
</dbReference>
<dbReference type="PROSITE" id="PS50853">
    <property type="entry name" value="FN3"/>
    <property type="match status" value="3"/>
</dbReference>
<evidence type="ECO:0000313" key="4">
    <source>
        <dbReference type="EMBL" id="CAI8052761.1"/>
    </source>
</evidence>
<dbReference type="SMART" id="SM00060">
    <property type="entry name" value="FN3"/>
    <property type="match status" value="2"/>
</dbReference>
<protein>
    <submittedName>
        <fullName evidence="4">Protein sidekick-1</fullName>
    </submittedName>
</protein>
<dbReference type="AlphaFoldDB" id="A0AA35TTF1"/>
<dbReference type="PANTHER" id="PTHR46957:SF3">
    <property type="entry name" value="CYTOKINE RECEPTOR"/>
    <property type="match status" value="1"/>
</dbReference>
<keyword evidence="5" id="KW-1185">Reference proteome</keyword>